<organism evidence="5 6">
    <name type="scientific">Coraliomargarita akajimensis (strain DSM 45221 / IAM 15411 / JCM 23193 / KCTC 12865 / 04OKA010-24)</name>
    <dbReference type="NCBI Taxonomy" id="583355"/>
    <lineage>
        <taxon>Bacteria</taxon>
        <taxon>Pseudomonadati</taxon>
        <taxon>Verrucomicrobiota</taxon>
        <taxon>Opitutia</taxon>
        <taxon>Puniceicoccales</taxon>
        <taxon>Coraliomargaritaceae</taxon>
        <taxon>Coraliomargarita</taxon>
    </lineage>
</organism>
<dbReference type="GO" id="GO:0016746">
    <property type="term" value="F:acyltransferase activity"/>
    <property type="evidence" value="ECO:0007669"/>
    <property type="project" value="UniProtKB-KW"/>
</dbReference>
<evidence type="ECO:0000256" key="2">
    <source>
        <dbReference type="ARBA" id="ARBA00022679"/>
    </source>
</evidence>
<keyword evidence="3" id="KW-0677">Repeat</keyword>
<proteinExistence type="inferred from homology"/>
<dbReference type="STRING" id="583355.Caka_1987"/>
<dbReference type="Gene3D" id="2.160.10.10">
    <property type="entry name" value="Hexapeptide repeat proteins"/>
    <property type="match status" value="1"/>
</dbReference>
<dbReference type="KEGG" id="caa:Caka_1987"/>
<name>D5EKU8_CORAD</name>
<evidence type="ECO:0000313" key="5">
    <source>
        <dbReference type="EMBL" id="ADE55005.1"/>
    </source>
</evidence>
<sequence length="189" mass="21334">MISRLKKIIRNNQGVYVRLRMARMWLIRRIHGYRYVHSSANFLGKSKIAKDLRLGAYSSIGPGAYICPCVHMGHYVMVAPNLSIVGDDHRIDQVGVPYIFSGRPDLRTTEIEDDVWIGRNVSIRAGIRVGRGALIAMGAVVTKDVEPYAIVAGVPAKQIGKRFTDLEIEKHDAMLSEEPRLREYCREQV</sequence>
<dbReference type="Proteomes" id="UP000000925">
    <property type="component" value="Chromosome"/>
</dbReference>
<dbReference type="PANTHER" id="PTHR43300:SF11">
    <property type="entry name" value="ACETYLTRANSFERASE RV3034C-RELATED"/>
    <property type="match status" value="1"/>
</dbReference>
<dbReference type="Pfam" id="PF00132">
    <property type="entry name" value="Hexapep"/>
    <property type="match status" value="1"/>
</dbReference>
<evidence type="ECO:0000256" key="1">
    <source>
        <dbReference type="ARBA" id="ARBA00007274"/>
    </source>
</evidence>
<dbReference type="eggNOG" id="COG0110">
    <property type="taxonomic scope" value="Bacteria"/>
</dbReference>
<dbReference type="SUPFAM" id="SSF51161">
    <property type="entry name" value="Trimeric LpxA-like enzymes"/>
    <property type="match status" value="1"/>
</dbReference>
<reference evidence="5 6" key="1">
    <citation type="journal article" date="2010" name="Stand. Genomic Sci.">
        <title>Complete genome sequence of Coraliomargarita akajimensis type strain (04OKA010-24).</title>
        <authorList>
            <person name="Mavromatis K."/>
            <person name="Abt B."/>
            <person name="Brambilla E."/>
            <person name="Lapidus A."/>
            <person name="Copeland A."/>
            <person name="Deshpande S."/>
            <person name="Nolan M."/>
            <person name="Lucas S."/>
            <person name="Tice H."/>
            <person name="Cheng J.F."/>
            <person name="Han C."/>
            <person name="Detter J.C."/>
            <person name="Woyke T."/>
            <person name="Goodwin L."/>
            <person name="Pitluck S."/>
            <person name="Held B."/>
            <person name="Brettin T."/>
            <person name="Tapia R."/>
            <person name="Ivanova N."/>
            <person name="Mikhailova N."/>
            <person name="Pati A."/>
            <person name="Liolios K."/>
            <person name="Chen A."/>
            <person name="Palaniappan K."/>
            <person name="Land M."/>
            <person name="Hauser L."/>
            <person name="Chang Y.J."/>
            <person name="Jeffries C.D."/>
            <person name="Rohde M."/>
            <person name="Goker M."/>
            <person name="Bristow J."/>
            <person name="Eisen J.A."/>
            <person name="Markowitz V."/>
            <person name="Hugenholtz P."/>
            <person name="Klenk H.P."/>
            <person name="Kyrpides N.C."/>
        </authorList>
    </citation>
    <scope>NUCLEOTIDE SEQUENCE [LARGE SCALE GENOMIC DNA]</scope>
    <source>
        <strain evidence="6">DSM 45221 / IAM 15411 / JCM 23193 / KCTC 12865</strain>
    </source>
</reference>
<dbReference type="AlphaFoldDB" id="D5EKU8"/>
<comment type="similarity">
    <text evidence="1">Belongs to the transferase hexapeptide repeat family.</text>
</comment>
<accession>D5EKU8</accession>
<keyword evidence="2 5" id="KW-0808">Transferase</keyword>
<gene>
    <name evidence="5" type="ordered locus">Caka_1987</name>
</gene>
<dbReference type="InterPro" id="IPR001451">
    <property type="entry name" value="Hexapep"/>
</dbReference>
<dbReference type="InterPro" id="IPR011004">
    <property type="entry name" value="Trimer_LpxA-like_sf"/>
</dbReference>
<protein>
    <submittedName>
        <fullName evidence="5">Putative acetyltransferase</fullName>
    </submittedName>
</protein>
<keyword evidence="6" id="KW-1185">Reference proteome</keyword>
<dbReference type="HOGENOM" id="CLU_051638_7_3_0"/>
<dbReference type="PANTHER" id="PTHR43300">
    <property type="entry name" value="ACETYLTRANSFERASE"/>
    <property type="match status" value="1"/>
</dbReference>
<evidence type="ECO:0000313" key="6">
    <source>
        <dbReference type="Proteomes" id="UP000000925"/>
    </source>
</evidence>
<evidence type="ECO:0000256" key="3">
    <source>
        <dbReference type="ARBA" id="ARBA00022737"/>
    </source>
</evidence>
<dbReference type="InterPro" id="IPR018357">
    <property type="entry name" value="Hexapep_transf_CS"/>
</dbReference>
<dbReference type="InterPro" id="IPR050179">
    <property type="entry name" value="Trans_hexapeptide_repeat"/>
</dbReference>
<dbReference type="PROSITE" id="PS00101">
    <property type="entry name" value="HEXAPEP_TRANSFERASES"/>
    <property type="match status" value="1"/>
</dbReference>
<keyword evidence="4" id="KW-0012">Acyltransferase</keyword>
<evidence type="ECO:0000256" key="4">
    <source>
        <dbReference type="ARBA" id="ARBA00023315"/>
    </source>
</evidence>
<dbReference type="EMBL" id="CP001998">
    <property type="protein sequence ID" value="ADE55005.1"/>
    <property type="molecule type" value="Genomic_DNA"/>
</dbReference>